<dbReference type="AlphaFoldDB" id="A0A3Q9UXT0"/>
<proteinExistence type="predicted"/>
<evidence type="ECO:0000313" key="1">
    <source>
        <dbReference type="EMBL" id="AZZ51670.1"/>
    </source>
</evidence>
<dbReference type="Proteomes" id="UP000285317">
    <property type="component" value="Chromosome"/>
</dbReference>
<accession>A0A3Q9UXT0</accession>
<dbReference type="RefSeq" id="WP_127886569.1">
    <property type="nucleotide sequence ID" value="NZ_CP028137.1"/>
</dbReference>
<sequence length="350" mass="37889">MSAAADVLLSGPRGRRLCWEYATAADPALHTAAFLLAHAAGGGGESVLLYASEDGADARDLPVPTPESLAAMIAALPPTPAEDDAVRAAFRRSVDTAYSWQEPDTTDVLAALPELRAALLPVAERVLASPAAATWTSPATEEQWAVDWRPDTVRPLPTGAAALLDEWSAARRADEEQSARDRPADPRASFSGSWWSLPLRLLRSQSRIEDLLELVEDAAGLDTATVIPVTGAGRTLEIGSAEDWAALCRAFPAEVTASRRHDWYRVTGGEGRWLLPDWQRVAADWDAVHLTVLGYLSSATRLIPVDDGFASVIAGWAPDSTLWLTDTARESDGPRQQWRRSGRDHWERTG</sequence>
<gene>
    <name evidence="1" type="ORF">C1I64_06155</name>
</gene>
<reference evidence="1 2" key="1">
    <citation type="submission" date="2018-03" db="EMBL/GenBank/DDBJ databases">
        <title>Bacteriophage NCPPB3778 and a type I-E CRISPR drive the evolution of the US Biological Select Agent, Rathayibacter toxicus.</title>
        <authorList>
            <person name="Davis E.W.II."/>
            <person name="Tabima J.F."/>
            <person name="Weisberg A.J."/>
            <person name="Dantas Lopes L."/>
            <person name="Wiseman M.S."/>
            <person name="Wiseman M.S."/>
            <person name="Pupko T."/>
            <person name="Belcher M.S."/>
            <person name="Sechler A.J."/>
            <person name="Tancos M.A."/>
            <person name="Schroeder B.K."/>
            <person name="Murray T.D."/>
            <person name="Luster D.G."/>
            <person name="Schneider W.L."/>
            <person name="Rogers E."/>
            <person name="Andreote F.D."/>
            <person name="Grunwald N.J."/>
            <person name="Putnam M.L."/>
            <person name="Chang J.H."/>
        </authorList>
    </citation>
    <scope>NUCLEOTIDE SEQUENCE [LARGE SCALE GENOMIC DNA]</scope>
    <source>
        <strain evidence="1 2">DSM 15932</strain>
    </source>
</reference>
<dbReference type="EMBL" id="CP028137">
    <property type="protein sequence ID" value="AZZ51670.1"/>
    <property type="molecule type" value="Genomic_DNA"/>
</dbReference>
<organism evidence="1 2">
    <name type="scientific">Rathayibacter festucae DSM 15932</name>
    <dbReference type="NCBI Taxonomy" id="1328866"/>
    <lineage>
        <taxon>Bacteria</taxon>
        <taxon>Bacillati</taxon>
        <taxon>Actinomycetota</taxon>
        <taxon>Actinomycetes</taxon>
        <taxon>Micrococcales</taxon>
        <taxon>Microbacteriaceae</taxon>
        <taxon>Rathayibacter</taxon>
    </lineage>
</organism>
<protein>
    <submittedName>
        <fullName evidence="1">Uncharacterized protein</fullName>
    </submittedName>
</protein>
<evidence type="ECO:0000313" key="2">
    <source>
        <dbReference type="Proteomes" id="UP000285317"/>
    </source>
</evidence>
<dbReference type="KEGG" id="rfs:C1I64_06155"/>
<name>A0A3Q9UXT0_9MICO</name>